<keyword evidence="3" id="KW-1185">Reference proteome</keyword>
<dbReference type="InterPro" id="IPR004875">
    <property type="entry name" value="DDE_SF_endonuclease_dom"/>
</dbReference>
<protein>
    <recommendedName>
        <fullName evidence="1">DDE-1 domain-containing protein</fullName>
    </recommendedName>
</protein>
<feature type="domain" description="DDE-1" evidence="1">
    <location>
        <begin position="44"/>
        <end position="93"/>
    </location>
</feature>
<evidence type="ECO:0000313" key="2">
    <source>
        <dbReference type="EMBL" id="GFS38878.1"/>
    </source>
</evidence>
<proteinExistence type="predicted"/>
<dbReference type="Proteomes" id="UP000887013">
    <property type="component" value="Unassembled WGS sequence"/>
</dbReference>
<reference evidence="2" key="1">
    <citation type="submission" date="2020-08" db="EMBL/GenBank/DDBJ databases">
        <title>Multicomponent nature underlies the extraordinary mechanical properties of spider dragline silk.</title>
        <authorList>
            <person name="Kono N."/>
            <person name="Nakamura H."/>
            <person name="Mori M."/>
            <person name="Yoshida Y."/>
            <person name="Ohtoshi R."/>
            <person name="Malay A.D."/>
            <person name="Moran D.A.P."/>
            <person name="Tomita M."/>
            <person name="Numata K."/>
            <person name="Arakawa K."/>
        </authorList>
    </citation>
    <scope>NUCLEOTIDE SEQUENCE</scope>
</reference>
<dbReference type="Pfam" id="PF03184">
    <property type="entry name" value="DDE_1"/>
    <property type="match status" value="1"/>
</dbReference>
<gene>
    <name evidence="2" type="ORF">NPIL_270601</name>
</gene>
<organism evidence="2 3">
    <name type="scientific">Nephila pilipes</name>
    <name type="common">Giant wood spider</name>
    <name type="synonym">Nephila maculata</name>
    <dbReference type="NCBI Taxonomy" id="299642"/>
    <lineage>
        <taxon>Eukaryota</taxon>
        <taxon>Metazoa</taxon>
        <taxon>Ecdysozoa</taxon>
        <taxon>Arthropoda</taxon>
        <taxon>Chelicerata</taxon>
        <taxon>Arachnida</taxon>
        <taxon>Araneae</taxon>
        <taxon>Araneomorphae</taxon>
        <taxon>Entelegynae</taxon>
        <taxon>Araneoidea</taxon>
        <taxon>Nephilidae</taxon>
        <taxon>Nephila</taxon>
    </lineage>
</organism>
<accession>A0A8X6MBM4</accession>
<evidence type="ECO:0000259" key="1">
    <source>
        <dbReference type="Pfam" id="PF03184"/>
    </source>
</evidence>
<dbReference type="EMBL" id="BMAW01089261">
    <property type="protein sequence ID" value="GFS38878.1"/>
    <property type="molecule type" value="Genomic_DNA"/>
</dbReference>
<evidence type="ECO:0000313" key="3">
    <source>
        <dbReference type="Proteomes" id="UP000887013"/>
    </source>
</evidence>
<sequence>MRCDFVISYRSVVKCDRSQGPTGGKPFGQAEGAITVELLDNDPCVPQDLSDPNIERVFLPTKTTSLFKPLDPNTSYTFKTYHLRRVLQWILDVTDSK</sequence>
<dbReference type="GO" id="GO:0003676">
    <property type="term" value="F:nucleic acid binding"/>
    <property type="evidence" value="ECO:0007669"/>
    <property type="project" value="InterPro"/>
</dbReference>
<name>A0A8X6MBM4_NEPPI</name>
<dbReference type="AlphaFoldDB" id="A0A8X6MBM4"/>
<comment type="caution">
    <text evidence="2">The sequence shown here is derived from an EMBL/GenBank/DDBJ whole genome shotgun (WGS) entry which is preliminary data.</text>
</comment>